<sequence>MNKHLLGKGGLVLVTIIWGSSFALNDVALRSFTPVQLLTLRFGIAGVLMLVLFWKQLTKVAKEEMIRGIILGVILFIAYILQTVALLYTTPSKNAFLTSFSVVLVPIISYIFLKTKVHRKDILGALLSLSGVALMSLTDLTMVNIGDILTLTCAIFFALYIIYTTKYVKVGNPYALTTIQLLTAFVLSGMTGIVLKENWNFDSTIANSSVLYLAIFCTMIAYLLQTMSQRYTTSSETAVILSMEALFGMIFSMIIVNEHITDKTAIGAGLIFLGVIVVEVVPTKLTKKIKT</sequence>
<dbReference type="PANTHER" id="PTHR42920:SF5">
    <property type="entry name" value="EAMA DOMAIN-CONTAINING PROTEIN"/>
    <property type="match status" value="1"/>
</dbReference>
<keyword evidence="6 7" id="KW-0472">Membrane</keyword>
<evidence type="ECO:0000313" key="9">
    <source>
        <dbReference type="EMBL" id="RSU05122.1"/>
    </source>
</evidence>
<dbReference type="OrthoDB" id="9804865at2"/>
<comment type="subcellular location">
    <subcellularLocation>
        <location evidence="1">Cell membrane</location>
        <topology evidence="1">Multi-pass membrane protein</topology>
    </subcellularLocation>
</comment>
<dbReference type="RefSeq" id="WP_126831009.1">
    <property type="nucleotide sequence ID" value="NZ_CBCRYB010000003.1"/>
</dbReference>
<evidence type="ECO:0000256" key="1">
    <source>
        <dbReference type="ARBA" id="ARBA00004651"/>
    </source>
</evidence>
<proteinExistence type="inferred from homology"/>
<name>A0A430AD44_9ENTE</name>
<dbReference type="EMBL" id="NGJY01000001">
    <property type="protein sequence ID" value="RSU05122.1"/>
    <property type="molecule type" value="Genomic_DNA"/>
</dbReference>
<feature type="transmembrane region" description="Helical" evidence="7">
    <location>
        <begin position="144"/>
        <end position="162"/>
    </location>
</feature>
<feature type="transmembrane region" description="Helical" evidence="7">
    <location>
        <begin position="33"/>
        <end position="54"/>
    </location>
</feature>
<feature type="transmembrane region" description="Helical" evidence="7">
    <location>
        <begin position="66"/>
        <end position="89"/>
    </location>
</feature>
<comment type="caution">
    <text evidence="9">The sequence shown here is derived from an EMBL/GenBank/DDBJ whole genome shotgun (WGS) entry which is preliminary data.</text>
</comment>
<keyword evidence="5 7" id="KW-1133">Transmembrane helix</keyword>
<feature type="transmembrane region" description="Helical" evidence="7">
    <location>
        <begin position="263"/>
        <end position="281"/>
    </location>
</feature>
<feature type="domain" description="EamA" evidence="8">
    <location>
        <begin position="11"/>
        <end position="136"/>
    </location>
</feature>
<dbReference type="Pfam" id="PF00892">
    <property type="entry name" value="EamA"/>
    <property type="match status" value="2"/>
</dbReference>
<dbReference type="Proteomes" id="UP000287101">
    <property type="component" value="Unassembled WGS sequence"/>
</dbReference>
<feature type="transmembrane region" description="Helical" evidence="7">
    <location>
        <begin position="95"/>
        <end position="113"/>
    </location>
</feature>
<keyword evidence="4 7" id="KW-0812">Transmembrane</keyword>
<evidence type="ECO:0000313" key="10">
    <source>
        <dbReference type="Proteomes" id="UP000287101"/>
    </source>
</evidence>
<evidence type="ECO:0000256" key="5">
    <source>
        <dbReference type="ARBA" id="ARBA00022989"/>
    </source>
</evidence>
<keyword evidence="3" id="KW-1003">Cell membrane</keyword>
<dbReference type="InterPro" id="IPR000620">
    <property type="entry name" value="EamA_dom"/>
</dbReference>
<evidence type="ECO:0000256" key="6">
    <source>
        <dbReference type="ARBA" id="ARBA00023136"/>
    </source>
</evidence>
<dbReference type="InterPro" id="IPR037185">
    <property type="entry name" value="EmrE-like"/>
</dbReference>
<gene>
    <name evidence="9" type="ORF">CBF31_03655</name>
</gene>
<accession>A0A430AD44</accession>
<comment type="similarity">
    <text evidence="2">Belongs to the EamA transporter family.</text>
</comment>
<protein>
    <recommendedName>
        <fullName evidence="8">EamA domain-containing protein</fullName>
    </recommendedName>
</protein>
<feature type="transmembrane region" description="Helical" evidence="7">
    <location>
        <begin position="174"/>
        <end position="193"/>
    </location>
</feature>
<organism evidence="9 10">
    <name type="scientific">Vagococcus fessus</name>
    <dbReference type="NCBI Taxonomy" id="120370"/>
    <lineage>
        <taxon>Bacteria</taxon>
        <taxon>Bacillati</taxon>
        <taxon>Bacillota</taxon>
        <taxon>Bacilli</taxon>
        <taxon>Lactobacillales</taxon>
        <taxon>Enterococcaceae</taxon>
        <taxon>Vagococcus</taxon>
    </lineage>
</organism>
<feature type="transmembrane region" description="Helical" evidence="7">
    <location>
        <begin position="122"/>
        <end position="138"/>
    </location>
</feature>
<dbReference type="InterPro" id="IPR051258">
    <property type="entry name" value="Diverse_Substrate_Transporter"/>
</dbReference>
<evidence type="ECO:0000256" key="4">
    <source>
        <dbReference type="ARBA" id="ARBA00022692"/>
    </source>
</evidence>
<dbReference type="Gene3D" id="1.10.3730.20">
    <property type="match status" value="1"/>
</dbReference>
<reference evidence="9 10" key="1">
    <citation type="submission" date="2017-05" db="EMBL/GenBank/DDBJ databases">
        <title>Vagococcus spp. assemblies.</title>
        <authorList>
            <person name="Gulvik C.A."/>
        </authorList>
    </citation>
    <scope>NUCLEOTIDE SEQUENCE [LARGE SCALE GENOMIC DNA]</scope>
    <source>
        <strain evidence="9 10">CCUG 41755</strain>
    </source>
</reference>
<evidence type="ECO:0000256" key="3">
    <source>
        <dbReference type="ARBA" id="ARBA00022475"/>
    </source>
</evidence>
<evidence type="ECO:0000256" key="2">
    <source>
        <dbReference type="ARBA" id="ARBA00007362"/>
    </source>
</evidence>
<dbReference type="SUPFAM" id="SSF103481">
    <property type="entry name" value="Multidrug resistance efflux transporter EmrE"/>
    <property type="match status" value="2"/>
</dbReference>
<evidence type="ECO:0000259" key="8">
    <source>
        <dbReference type="Pfam" id="PF00892"/>
    </source>
</evidence>
<evidence type="ECO:0000256" key="7">
    <source>
        <dbReference type="SAM" id="Phobius"/>
    </source>
</evidence>
<feature type="transmembrane region" description="Helical" evidence="7">
    <location>
        <begin position="237"/>
        <end position="257"/>
    </location>
</feature>
<feature type="transmembrane region" description="Helical" evidence="7">
    <location>
        <begin position="205"/>
        <end position="225"/>
    </location>
</feature>
<feature type="domain" description="EamA" evidence="8">
    <location>
        <begin position="145"/>
        <end position="278"/>
    </location>
</feature>
<dbReference type="PANTHER" id="PTHR42920">
    <property type="entry name" value="OS03G0707200 PROTEIN-RELATED"/>
    <property type="match status" value="1"/>
</dbReference>
<keyword evidence="10" id="KW-1185">Reference proteome</keyword>
<dbReference type="GO" id="GO:0005886">
    <property type="term" value="C:plasma membrane"/>
    <property type="evidence" value="ECO:0007669"/>
    <property type="project" value="UniProtKB-SubCell"/>
</dbReference>
<dbReference type="AlphaFoldDB" id="A0A430AD44"/>